<evidence type="ECO:0000256" key="2">
    <source>
        <dbReference type="ARBA" id="ARBA00015195"/>
    </source>
</evidence>
<dbReference type="InterPro" id="IPR036192">
    <property type="entry name" value="Cell_div_ZapA-like_sf"/>
</dbReference>
<dbReference type="Proteomes" id="UP000637720">
    <property type="component" value="Unassembled WGS sequence"/>
</dbReference>
<keyword evidence="11" id="KW-1185">Reference proteome</keyword>
<evidence type="ECO:0000256" key="4">
    <source>
        <dbReference type="ARBA" id="ARBA00022618"/>
    </source>
</evidence>
<comment type="subcellular location">
    <subcellularLocation>
        <location evidence="1">Cytoplasm</location>
    </subcellularLocation>
</comment>
<reference evidence="10" key="1">
    <citation type="journal article" date="2014" name="Int. J. Syst. Evol. Microbiol.">
        <title>Complete genome sequence of Corynebacterium casei LMG S-19264T (=DSM 44701T), isolated from a smear-ripened cheese.</title>
        <authorList>
            <consortium name="US DOE Joint Genome Institute (JGI-PGF)"/>
            <person name="Walter F."/>
            <person name="Albersmeier A."/>
            <person name="Kalinowski J."/>
            <person name="Ruckert C."/>
        </authorList>
    </citation>
    <scope>NUCLEOTIDE SEQUENCE</scope>
    <source>
        <strain evidence="10">JCM 14719</strain>
    </source>
</reference>
<evidence type="ECO:0000256" key="3">
    <source>
        <dbReference type="ARBA" id="ARBA00022490"/>
    </source>
</evidence>
<name>A0A8J3FCE0_9BACI</name>
<dbReference type="GO" id="GO:0030428">
    <property type="term" value="C:cell septum"/>
    <property type="evidence" value="ECO:0007669"/>
    <property type="project" value="TreeGrafter"/>
</dbReference>
<dbReference type="RefSeq" id="WP_054673363.1">
    <property type="nucleotide sequence ID" value="NZ_BMOF01000001.1"/>
</dbReference>
<comment type="function">
    <text evidence="7">Activator of cell division through the inhibition of FtsZ GTPase activity, therefore promoting FtsZ assembly into bundles of protofilaments necessary for the formation of the division Z ring. It is recruited early at mid-cell but it is not essential for cell division.</text>
</comment>
<dbReference type="GO" id="GO:0032153">
    <property type="term" value="C:cell division site"/>
    <property type="evidence" value="ECO:0007669"/>
    <property type="project" value="TreeGrafter"/>
</dbReference>
<dbReference type="EMBL" id="BMOF01000001">
    <property type="protein sequence ID" value="GGJ91139.1"/>
    <property type="molecule type" value="Genomic_DNA"/>
</dbReference>
<keyword evidence="3" id="KW-0963">Cytoplasm</keyword>
<evidence type="ECO:0000313" key="10">
    <source>
        <dbReference type="EMBL" id="GGJ91139.1"/>
    </source>
</evidence>
<dbReference type="GO" id="GO:0000921">
    <property type="term" value="P:septin ring assembly"/>
    <property type="evidence" value="ECO:0007669"/>
    <property type="project" value="TreeGrafter"/>
</dbReference>
<dbReference type="AlphaFoldDB" id="A0A8J3FCE0"/>
<accession>A0A8J3FCE0</accession>
<dbReference type="Pfam" id="PF05164">
    <property type="entry name" value="ZapA"/>
    <property type="match status" value="1"/>
</dbReference>
<protein>
    <recommendedName>
        <fullName evidence="2">Cell division protein ZapA</fullName>
    </recommendedName>
    <alternativeName>
        <fullName evidence="9">Z ring-associated protein ZapA</fullName>
    </alternativeName>
</protein>
<dbReference type="InterPro" id="IPR053712">
    <property type="entry name" value="Bac_CellDiv_Activator"/>
</dbReference>
<keyword evidence="5" id="KW-0717">Septation</keyword>
<organism evidence="10 11">
    <name type="scientific">Calditerricola satsumensis</name>
    <dbReference type="NCBI Taxonomy" id="373054"/>
    <lineage>
        <taxon>Bacteria</taxon>
        <taxon>Bacillati</taxon>
        <taxon>Bacillota</taxon>
        <taxon>Bacilli</taxon>
        <taxon>Bacillales</taxon>
        <taxon>Bacillaceae</taxon>
        <taxon>Calditerricola</taxon>
    </lineage>
</organism>
<comment type="caution">
    <text evidence="10">The sequence shown here is derived from an EMBL/GenBank/DDBJ whole genome shotgun (WGS) entry which is preliminary data.</text>
</comment>
<evidence type="ECO:0000256" key="6">
    <source>
        <dbReference type="ARBA" id="ARBA00023306"/>
    </source>
</evidence>
<evidence type="ECO:0000256" key="5">
    <source>
        <dbReference type="ARBA" id="ARBA00023210"/>
    </source>
</evidence>
<evidence type="ECO:0000256" key="1">
    <source>
        <dbReference type="ARBA" id="ARBA00004496"/>
    </source>
</evidence>
<dbReference type="PANTHER" id="PTHR34981">
    <property type="entry name" value="CELL DIVISION PROTEIN ZAPA"/>
    <property type="match status" value="1"/>
</dbReference>
<dbReference type="PANTHER" id="PTHR34981:SF1">
    <property type="entry name" value="CELL DIVISION PROTEIN ZAPA"/>
    <property type="match status" value="1"/>
</dbReference>
<keyword evidence="4 10" id="KW-0132">Cell division</keyword>
<dbReference type="GO" id="GO:0043093">
    <property type="term" value="P:FtsZ-dependent cytokinesis"/>
    <property type="evidence" value="ECO:0007669"/>
    <property type="project" value="TreeGrafter"/>
</dbReference>
<dbReference type="Gene3D" id="6.10.250.790">
    <property type="match status" value="1"/>
</dbReference>
<keyword evidence="6" id="KW-0131">Cell cycle</keyword>
<dbReference type="GO" id="GO:0000917">
    <property type="term" value="P:division septum assembly"/>
    <property type="evidence" value="ECO:0007669"/>
    <property type="project" value="UniProtKB-KW"/>
</dbReference>
<comment type="subunit">
    <text evidence="8">Homodimer. Interacts with FtsZ.</text>
</comment>
<evidence type="ECO:0000256" key="9">
    <source>
        <dbReference type="ARBA" id="ARBA00033158"/>
    </source>
</evidence>
<gene>
    <name evidence="10" type="ORF">GCM10007043_01030</name>
</gene>
<reference evidence="10" key="2">
    <citation type="submission" date="2020-09" db="EMBL/GenBank/DDBJ databases">
        <authorList>
            <person name="Sun Q."/>
            <person name="Ohkuma M."/>
        </authorList>
    </citation>
    <scope>NUCLEOTIDE SEQUENCE</scope>
    <source>
        <strain evidence="10">JCM 14719</strain>
    </source>
</reference>
<evidence type="ECO:0000256" key="8">
    <source>
        <dbReference type="ARBA" id="ARBA00026068"/>
    </source>
</evidence>
<evidence type="ECO:0000313" key="11">
    <source>
        <dbReference type="Proteomes" id="UP000637720"/>
    </source>
</evidence>
<dbReference type="SUPFAM" id="SSF102829">
    <property type="entry name" value="Cell division protein ZapA-like"/>
    <property type="match status" value="1"/>
</dbReference>
<dbReference type="NCBIfam" id="NF010724">
    <property type="entry name" value="PRK14126.1"/>
    <property type="match status" value="1"/>
</dbReference>
<sequence>MQDAGKTRLRVKIFGQHYTVVSTEPAAFLHMVAGHVDDTMRQIAAANPRLDVTRLAILAALNIAGEYFKLKEAYERLLAQERAPVASVPRE</sequence>
<proteinExistence type="predicted"/>
<dbReference type="InterPro" id="IPR007838">
    <property type="entry name" value="Cell_div_ZapA-like"/>
</dbReference>
<dbReference type="GO" id="GO:0005829">
    <property type="term" value="C:cytosol"/>
    <property type="evidence" value="ECO:0007669"/>
    <property type="project" value="TreeGrafter"/>
</dbReference>
<evidence type="ECO:0000256" key="7">
    <source>
        <dbReference type="ARBA" id="ARBA00024910"/>
    </source>
</evidence>